<dbReference type="InterPro" id="IPR049492">
    <property type="entry name" value="BD-FAE-like_dom"/>
</dbReference>
<dbReference type="EMBL" id="VVXK01000009">
    <property type="protein sequence ID" value="KAA2370178.1"/>
    <property type="molecule type" value="Genomic_DNA"/>
</dbReference>
<name>A0A5B3G967_9BACT</name>
<dbReference type="Gene3D" id="3.40.50.1820">
    <property type="entry name" value="alpha/beta hydrolase"/>
    <property type="match status" value="1"/>
</dbReference>
<comment type="caution">
    <text evidence="4">The sequence shown here is derived from an EMBL/GenBank/DDBJ whole genome shotgun (WGS) entry which is preliminary data.</text>
</comment>
<proteinExistence type="predicted"/>
<feature type="domain" description="BD-FAE-like" evidence="3">
    <location>
        <begin position="55"/>
        <end position="165"/>
    </location>
</feature>
<reference evidence="4 5" key="1">
    <citation type="journal article" date="2019" name="Nat. Med.">
        <title>A library of human gut bacterial isolates paired with longitudinal multiomics data enables mechanistic microbiome research.</title>
        <authorList>
            <person name="Poyet M."/>
            <person name="Groussin M."/>
            <person name="Gibbons S.M."/>
            <person name="Avila-Pacheco J."/>
            <person name="Jiang X."/>
            <person name="Kearney S.M."/>
            <person name="Perrotta A.R."/>
            <person name="Berdy B."/>
            <person name="Zhao S."/>
            <person name="Lieberman T.D."/>
            <person name="Swanson P.K."/>
            <person name="Smith M."/>
            <person name="Roesemann S."/>
            <person name="Alexander J.E."/>
            <person name="Rich S.A."/>
            <person name="Livny J."/>
            <person name="Vlamakis H."/>
            <person name="Clish C."/>
            <person name="Bullock K."/>
            <person name="Deik A."/>
            <person name="Scott J."/>
            <person name="Pierce K.A."/>
            <person name="Xavier R.J."/>
            <person name="Alm E.J."/>
        </authorList>
    </citation>
    <scope>NUCLEOTIDE SEQUENCE [LARGE SCALE GENOMIC DNA]</scope>
    <source>
        <strain evidence="4 5">BIOML-A2</strain>
    </source>
</reference>
<dbReference type="Pfam" id="PF20434">
    <property type="entry name" value="BD-FAE"/>
    <property type="match status" value="1"/>
</dbReference>
<evidence type="ECO:0000259" key="3">
    <source>
        <dbReference type="Pfam" id="PF20434"/>
    </source>
</evidence>
<feature type="signal peptide" evidence="2">
    <location>
        <begin position="1"/>
        <end position="18"/>
    </location>
</feature>
<organism evidence="4 5">
    <name type="scientific">Alistipes shahii</name>
    <dbReference type="NCBI Taxonomy" id="328814"/>
    <lineage>
        <taxon>Bacteria</taxon>
        <taxon>Pseudomonadati</taxon>
        <taxon>Bacteroidota</taxon>
        <taxon>Bacteroidia</taxon>
        <taxon>Bacteroidales</taxon>
        <taxon>Rikenellaceae</taxon>
        <taxon>Alistipes</taxon>
    </lineage>
</organism>
<dbReference type="AlphaFoldDB" id="A0A5B3G967"/>
<keyword evidence="1 4" id="KW-0378">Hydrolase</keyword>
<dbReference type="Proteomes" id="UP000323567">
    <property type="component" value="Unassembled WGS sequence"/>
</dbReference>
<evidence type="ECO:0000313" key="4">
    <source>
        <dbReference type="EMBL" id="KAA2370178.1"/>
    </source>
</evidence>
<dbReference type="GO" id="GO:0016787">
    <property type="term" value="F:hydrolase activity"/>
    <property type="evidence" value="ECO:0007669"/>
    <property type="project" value="UniProtKB-KW"/>
</dbReference>
<evidence type="ECO:0000256" key="1">
    <source>
        <dbReference type="ARBA" id="ARBA00022801"/>
    </source>
</evidence>
<gene>
    <name evidence="4" type="ORF">F2Y13_07535</name>
</gene>
<evidence type="ECO:0000313" key="5">
    <source>
        <dbReference type="Proteomes" id="UP000323567"/>
    </source>
</evidence>
<dbReference type="SUPFAM" id="SSF53474">
    <property type="entry name" value="alpha/beta-Hydrolases"/>
    <property type="match status" value="1"/>
</dbReference>
<dbReference type="InterPro" id="IPR029058">
    <property type="entry name" value="AB_hydrolase_fold"/>
</dbReference>
<feature type="chain" id="PRO_5023146977" evidence="2">
    <location>
        <begin position="19"/>
        <end position="320"/>
    </location>
</feature>
<accession>A0A5B3G967</accession>
<keyword evidence="2" id="KW-0732">Signal</keyword>
<dbReference type="InterPro" id="IPR050300">
    <property type="entry name" value="GDXG_lipolytic_enzyme"/>
</dbReference>
<dbReference type="PANTHER" id="PTHR48081">
    <property type="entry name" value="AB HYDROLASE SUPERFAMILY PROTEIN C4A8.06C"/>
    <property type="match status" value="1"/>
</dbReference>
<protein>
    <submittedName>
        <fullName evidence="4">Alpha/beta hydrolase fold domain-containing protein</fullName>
    </submittedName>
</protein>
<dbReference type="RefSeq" id="WP_149887282.1">
    <property type="nucleotide sequence ID" value="NZ_DBFBNC010000018.1"/>
</dbReference>
<sequence>MRRLFLIAALFLWTPAGAQNDDATPRKIEKETFVYAVRDADTLRLDRYALLSPDSRAKPCLMFLFGGGFMTGTRDNRRFRPFFDYYARKGFVVVSIDYRLGMKRARQAGLLDEEHFTQALDMTLSMATEDLYDATAYICRHMPDVDPSRIVTCGSSAGAITVLMGEYWLCNGHPLTAGKFTQDFSYAGVIAFAGAVCDTQDSLRWARDPAPMLLFHGDADRNVPYGAIGVDGVWLFGSKSIADDLARRRVPHAFYSVAETNHSMAWRPMTENRGEIDSFLEKLVFKRQRLATDVRITPLDAPAVPKDFGISDYIDANYGH</sequence>
<evidence type="ECO:0000256" key="2">
    <source>
        <dbReference type="SAM" id="SignalP"/>
    </source>
</evidence>